<dbReference type="AlphaFoldDB" id="A0A9P8C5A8"/>
<dbReference type="OrthoDB" id="3553523at2759"/>
<name>A0A9P8C5A8_9HELO</name>
<evidence type="ECO:0000313" key="3">
    <source>
        <dbReference type="Proteomes" id="UP000824998"/>
    </source>
</evidence>
<accession>A0A9P8C5A8</accession>
<evidence type="ECO:0000256" key="1">
    <source>
        <dbReference type="SAM" id="MobiDB-lite"/>
    </source>
</evidence>
<reference evidence="2" key="1">
    <citation type="journal article" date="2021" name="IMA Fungus">
        <title>Genomic characterization of three marine fungi, including Emericellopsis atlantica sp. nov. with signatures of a generalist lifestyle and marine biomass degradation.</title>
        <authorList>
            <person name="Hagestad O.C."/>
            <person name="Hou L."/>
            <person name="Andersen J.H."/>
            <person name="Hansen E.H."/>
            <person name="Altermark B."/>
            <person name="Li C."/>
            <person name="Kuhnert E."/>
            <person name="Cox R.J."/>
            <person name="Crous P.W."/>
            <person name="Spatafora J.W."/>
            <person name="Lail K."/>
            <person name="Amirebrahimi M."/>
            <person name="Lipzen A."/>
            <person name="Pangilinan J."/>
            <person name="Andreopoulos W."/>
            <person name="Hayes R.D."/>
            <person name="Ng V."/>
            <person name="Grigoriev I.V."/>
            <person name="Jackson S.A."/>
            <person name="Sutton T.D.S."/>
            <person name="Dobson A.D.W."/>
            <person name="Rama T."/>
        </authorList>
    </citation>
    <scope>NUCLEOTIDE SEQUENCE</scope>
    <source>
        <strain evidence="2">TRa018bII</strain>
    </source>
</reference>
<gene>
    <name evidence="2" type="ORF">BJ875DRAFT_485680</name>
</gene>
<dbReference type="EMBL" id="MU251527">
    <property type="protein sequence ID" value="KAG9232846.1"/>
    <property type="molecule type" value="Genomic_DNA"/>
</dbReference>
<keyword evidence="3" id="KW-1185">Reference proteome</keyword>
<feature type="compositionally biased region" description="Pro residues" evidence="1">
    <location>
        <begin position="285"/>
        <end position="299"/>
    </location>
</feature>
<evidence type="ECO:0000313" key="2">
    <source>
        <dbReference type="EMBL" id="KAG9232846.1"/>
    </source>
</evidence>
<protein>
    <submittedName>
        <fullName evidence="2">Uncharacterized protein</fullName>
    </submittedName>
</protein>
<organism evidence="2 3">
    <name type="scientific">Amylocarpus encephaloides</name>
    <dbReference type="NCBI Taxonomy" id="45428"/>
    <lineage>
        <taxon>Eukaryota</taxon>
        <taxon>Fungi</taxon>
        <taxon>Dikarya</taxon>
        <taxon>Ascomycota</taxon>
        <taxon>Pezizomycotina</taxon>
        <taxon>Leotiomycetes</taxon>
        <taxon>Helotiales</taxon>
        <taxon>Helotiales incertae sedis</taxon>
        <taxon>Amylocarpus</taxon>
    </lineage>
</organism>
<feature type="compositionally biased region" description="Low complexity" evidence="1">
    <location>
        <begin position="314"/>
        <end position="343"/>
    </location>
</feature>
<dbReference type="Proteomes" id="UP000824998">
    <property type="component" value="Unassembled WGS sequence"/>
</dbReference>
<feature type="compositionally biased region" description="Low complexity" evidence="1">
    <location>
        <begin position="124"/>
        <end position="136"/>
    </location>
</feature>
<comment type="caution">
    <text evidence="2">The sequence shown here is derived from an EMBL/GenBank/DDBJ whole genome shotgun (WGS) entry which is preliminary data.</text>
</comment>
<proteinExistence type="predicted"/>
<feature type="region of interest" description="Disordered" evidence="1">
    <location>
        <begin position="221"/>
        <end position="385"/>
    </location>
</feature>
<feature type="compositionally biased region" description="Polar residues" evidence="1">
    <location>
        <begin position="75"/>
        <end position="85"/>
    </location>
</feature>
<feature type="region of interest" description="Disordered" evidence="1">
    <location>
        <begin position="34"/>
        <end position="136"/>
    </location>
</feature>
<feature type="compositionally biased region" description="Basic and acidic residues" evidence="1">
    <location>
        <begin position="42"/>
        <end position="56"/>
    </location>
</feature>
<sequence>MSFCPMLDTPKEVKEKQNGLHRLTIPHVITQWKPGQFSRDGTSVKEKNKAEKKSNESAKSCKSAMKKQQAVDAVSLSNSSIQATPKSKRWDFGTIRHRRQASSETAITPRSAIDPVFEKEETTSPETPSSSANSSPWVFELEDTSQIALHSKRSAFPGPQLEFQSSAITSRSVIKVIDQTIAAIEADNRKLLSRAVAAEQCVKALREHNLNLQLKVEHCEKTHHRQPHAVASQPALRQPRAKPSTPDSSKRFDQLITEFPLPAHESRRSVAKHMSPTARQTVHPEYPPPLQVPNKPLPETPTRSCHPSEGDVGSPRSPVLALSPRLPAAAASTTPTASPRTPVQRSPVKSPITPRRVSRCMSKAPKRSSCTDARLRAKPLPPLGPISPSAVRGKFEIGLGIDANQYRELEGDLATSEREFITGLFGPNSPRAGTPLIIEMEEKKWI</sequence>